<dbReference type="Gene3D" id="3.40.50.150">
    <property type="entry name" value="Vaccinia Virus protein VP39"/>
    <property type="match status" value="1"/>
</dbReference>
<gene>
    <name evidence="16" type="primary">rsmB</name>
    <name evidence="16" type="ORF">ACFQ03_00370</name>
</gene>
<dbReference type="Pfam" id="PF01189">
    <property type="entry name" value="Methyltr_RsmB-F"/>
    <property type="match status" value="1"/>
</dbReference>
<dbReference type="InterPro" id="IPR029063">
    <property type="entry name" value="SAM-dependent_MTases_sf"/>
</dbReference>
<feature type="binding site" evidence="14">
    <location>
        <position position="293"/>
    </location>
    <ligand>
        <name>S-adenosyl-L-methionine</name>
        <dbReference type="ChEBI" id="CHEBI:59789"/>
    </ligand>
</feature>
<dbReference type="GO" id="GO:0032259">
    <property type="term" value="P:methylation"/>
    <property type="evidence" value="ECO:0007669"/>
    <property type="project" value="UniProtKB-KW"/>
</dbReference>
<evidence type="ECO:0000256" key="13">
    <source>
        <dbReference type="ARBA" id="ARBA00047283"/>
    </source>
</evidence>
<keyword evidence="17" id="KW-1185">Reference proteome</keyword>
<dbReference type="Pfam" id="PF01029">
    <property type="entry name" value="NusB"/>
    <property type="match status" value="1"/>
</dbReference>
<comment type="catalytic activity">
    <reaction evidence="13">
        <text>cytidine(967) in 16S rRNA + S-adenosyl-L-methionine = 5-methylcytidine(967) in 16S rRNA + S-adenosyl-L-homocysteine + H(+)</text>
        <dbReference type="Rhea" id="RHEA:42748"/>
        <dbReference type="Rhea" id="RHEA-COMP:10219"/>
        <dbReference type="Rhea" id="RHEA-COMP:10220"/>
        <dbReference type="ChEBI" id="CHEBI:15378"/>
        <dbReference type="ChEBI" id="CHEBI:57856"/>
        <dbReference type="ChEBI" id="CHEBI:59789"/>
        <dbReference type="ChEBI" id="CHEBI:74483"/>
        <dbReference type="ChEBI" id="CHEBI:82748"/>
        <dbReference type="EC" id="2.1.1.176"/>
    </reaction>
</comment>
<reference evidence="17" key="1">
    <citation type="journal article" date="2019" name="Int. J. Syst. Evol. Microbiol.">
        <title>The Global Catalogue of Microorganisms (GCM) 10K type strain sequencing project: providing services to taxonomists for standard genome sequencing and annotation.</title>
        <authorList>
            <consortium name="The Broad Institute Genomics Platform"/>
            <consortium name="The Broad Institute Genome Sequencing Center for Infectious Disease"/>
            <person name="Wu L."/>
            <person name="Ma J."/>
        </authorList>
    </citation>
    <scope>NUCLEOTIDE SEQUENCE [LARGE SCALE GENOMIC DNA]</scope>
    <source>
        <strain evidence="17">CCUG 57263</strain>
    </source>
</reference>
<comment type="function">
    <text evidence="1">Specifically methylates the cytosine at position 967 (m5C967) of 16S rRNA.</text>
</comment>
<dbReference type="PROSITE" id="PS51686">
    <property type="entry name" value="SAM_MT_RSMB_NOP"/>
    <property type="match status" value="1"/>
</dbReference>
<feature type="binding site" evidence="14">
    <location>
        <begin position="269"/>
        <end position="275"/>
    </location>
    <ligand>
        <name>S-adenosyl-L-methionine</name>
        <dbReference type="ChEBI" id="CHEBI:59789"/>
    </ligand>
</feature>
<comment type="subcellular location">
    <subcellularLocation>
        <location evidence="2">Cytoplasm</location>
    </subcellularLocation>
</comment>
<dbReference type="GO" id="GO:0008168">
    <property type="term" value="F:methyltransferase activity"/>
    <property type="evidence" value="ECO:0007669"/>
    <property type="project" value="UniProtKB-KW"/>
</dbReference>
<dbReference type="EMBL" id="JBHTIU010000001">
    <property type="protein sequence ID" value="MFD0867598.1"/>
    <property type="molecule type" value="Genomic_DNA"/>
</dbReference>
<evidence type="ECO:0000256" key="14">
    <source>
        <dbReference type="PROSITE-ProRule" id="PRU01023"/>
    </source>
</evidence>
<accession>A0ABW3D341</accession>
<evidence type="ECO:0000256" key="5">
    <source>
        <dbReference type="ARBA" id="ARBA00022490"/>
    </source>
</evidence>
<dbReference type="InterPro" id="IPR001678">
    <property type="entry name" value="MeTrfase_RsmB-F_NOP2_dom"/>
</dbReference>
<dbReference type="InterPro" id="IPR023267">
    <property type="entry name" value="RCMT"/>
</dbReference>
<dbReference type="Pfam" id="PF22458">
    <property type="entry name" value="RsmF-B_ferredox"/>
    <property type="match status" value="1"/>
</dbReference>
<dbReference type="Proteomes" id="UP001597120">
    <property type="component" value="Unassembled WGS sequence"/>
</dbReference>
<feature type="binding site" evidence="14">
    <location>
        <position position="339"/>
    </location>
    <ligand>
        <name>S-adenosyl-L-methionine</name>
        <dbReference type="ChEBI" id="CHEBI:59789"/>
    </ligand>
</feature>
<protein>
    <recommendedName>
        <fullName evidence="4">16S rRNA (cytosine(967)-C(5))-methyltransferase</fullName>
        <ecNumber evidence="4">2.1.1.176</ecNumber>
    </recommendedName>
    <alternativeName>
        <fullName evidence="11">16S rRNA m5C967 methyltransferase</fullName>
    </alternativeName>
    <alternativeName>
        <fullName evidence="12">rRNA (cytosine-C(5)-)-methyltransferase RsmB</fullName>
    </alternativeName>
</protein>
<dbReference type="InterPro" id="IPR018314">
    <property type="entry name" value="RsmB/NOL1/NOP2-like_CS"/>
</dbReference>
<feature type="active site" description="Nucleophile" evidence="14">
    <location>
        <position position="392"/>
    </location>
</feature>
<evidence type="ECO:0000256" key="3">
    <source>
        <dbReference type="ARBA" id="ARBA00007494"/>
    </source>
</evidence>
<dbReference type="InterPro" id="IPR004573">
    <property type="entry name" value="rRNA_ssu_MeTfrase_B"/>
</dbReference>
<dbReference type="Gene3D" id="3.30.70.1170">
    <property type="entry name" value="Sun protein, domain 3"/>
    <property type="match status" value="1"/>
</dbReference>
<dbReference type="PANTHER" id="PTHR22807:SF53">
    <property type="entry name" value="RIBOSOMAL RNA SMALL SUBUNIT METHYLTRANSFERASE B-RELATED"/>
    <property type="match status" value="1"/>
</dbReference>
<dbReference type="CDD" id="cd02440">
    <property type="entry name" value="AdoMet_MTases"/>
    <property type="match status" value="1"/>
</dbReference>
<name>A0ABW3D341_9BACL</name>
<evidence type="ECO:0000256" key="12">
    <source>
        <dbReference type="ARBA" id="ARBA00031088"/>
    </source>
</evidence>
<evidence type="ECO:0000256" key="8">
    <source>
        <dbReference type="ARBA" id="ARBA00022679"/>
    </source>
</evidence>
<dbReference type="RefSeq" id="WP_144933546.1">
    <property type="nucleotide sequence ID" value="NZ_JBHTIU010000001.1"/>
</dbReference>
<evidence type="ECO:0000313" key="17">
    <source>
        <dbReference type="Proteomes" id="UP001597120"/>
    </source>
</evidence>
<evidence type="ECO:0000256" key="1">
    <source>
        <dbReference type="ARBA" id="ARBA00002724"/>
    </source>
</evidence>
<dbReference type="PRINTS" id="PR02008">
    <property type="entry name" value="RCMTFAMILY"/>
</dbReference>
<keyword evidence="8 14" id="KW-0808">Transferase</keyword>
<dbReference type="InterPro" id="IPR035926">
    <property type="entry name" value="NusB-like_sf"/>
</dbReference>
<dbReference type="EC" id="2.1.1.176" evidence="4"/>
<evidence type="ECO:0000256" key="2">
    <source>
        <dbReference type="ARBA" id="ARBA00004496"/>
    </source>
</evidence>
<dbReference type="NCBIfam" id="TIGR00563">
    <property type="entry name" value="rsmB"/>
    <property type="match status" value="1"/>
</dbReference>
<evidence type="ECO:0000259" key="15">
    <source>
        <dbReference type="PROSITE" id="PS51686"/>
    </source>
</evidence>
<evidence type="ECO:0000256" key="4">
    <source>
        <dbReference type="ARBA" id="ARBA00012140"/>
    </source>
</evidence>
<dbReference type="PANTHER" id="PTHR22807">
    <property type="entry name" value="NOP2 YEAST -RELATED NOL1/NOP2/FMU SUN DOMAIN-CONTAINING"/>
    <property type="match status" value="1"/>
</dbReference>
<evidence type="ECO:0000256" key="7">
    <source>
        <dbReference type="ARBA" id="ARBA00022603"/>
    </source>
</evidence>
<evidence type="ECO:0000313" key="16">
    <source>
        <dbReference type="EMBL" id="MFD0867598.1"/>
    </source>
</evidence>
<comment type="similarity">
    <text evidence="3 14">Belongs to the class I-like SAM-binding methyltransferase superfamily. RsmB/NOP family.</text>
</comment>
<comment type="caution">
    <text evidence="16">The sequence shown here is derived from an EMBL/GenBank/DDBJ whole genome shotgun (WGS) entry which is preliminary data.</text>
</comment>
<organism evidence="16 17">
    <name type="scientific">Paenibacillus residui</name>
    <dbReference type="NCBI Taxonomy" id="629724"/>
    <lineage>
        <taxon>Bacteria</taxon>
        <taxon>Bacillati</taxon>
        <taxon>Bacillota</taxon>
        <taxon>Bacilli</taxon>
        <taxon>Bacillales</taxon>
        <taxon>Paenibacillaceae</taxon>
        <taxon>Paenibacillus</taxon>
    </lineage>
</organism>
<sequence length="458" mass="51724">MKPTHPAHAKPTARELALDILTRVDRERAYSNLLLNQMLRKHKPDRLEASFATELVYGTIQHRSTIDYFLGQFVSKGLDKLEPWVRNLLRVSFYQLYYLDRVPSHAVVNEAVNLAKKKGHRGISGMVNGVLRNVLRQADRLVLPELEDPVRRIALTTSHPEWMVARWVKQYGEETAERICEANNSAPSSSVRVQSLRSSRDQMVERLREAGVKAEPSRLASDGIVVEQAGNMADTEWYRSGQLTIQDESSMLVADAVAPSPGMKVLDCCAAPGGKTTHLAERMNDDGEVIACDVHEHKEKLIREQAERLQLTCIHTVVTDARKLSERFPPGTFDRILLDAPCSGLGVIRRKPDLKWAKSESETDAVARVQKELLEAVHPLLKPGGILVYSTCTIEYNENEGQIRSFLERHPKFSVAAWTPSQEPLHLPESRWREGMLQLLPQDYNSDGFFIARLQKKA</sequence>
<dbReference type="InterPro" id="IPR049560">
    <property type="entry name" value="MeTrfase_RsmB-F_NOP2_cat"/>
</dbReference>
<dbReference type="NCBIfam" id="NF011494">
    <property type="entry name" value="PRK14902.1"/>
    <property type="match status" value="1"/>
</dbReference>
<keyword evidence="5" id="KW-0963">Cytoplasm</keyword>
<dbReference type="Gene3D" id="1.10.940.10">
    <property type="entry name" value="NusB-like"/>
    <property type="match status" value="1"/>
</dbReference>
<evidence type="ECO:0000256" key="10">
    <source>
        <dbReference type="ARBA" id="ARBA00022884"/>
    </source>
</evidence>
<feature type="binding site" evidence="14">
    <location>
        <position position="320"/>
    </location>
    <ligand>
        <name>S-adenosyl-L-methionine</name>
        <dbReference type="ChEBI" id="CHEBI:59789"/>
    </ligand>
</feature>
<keyword evidence="6" id="KW-0698">rRNA processing</keyword>
<keyword evidence="10 14" id="KW-0694">RNA-binding</keyword>
<proteinExistence type="inferred from homology"/>
<dbReference type="SUPFAM" id="SSF53335">
    <property type="entry name" value="S-adenosyl-L-methionine-dependent methyltransferases"/>
    <property type="match status" value="1"/>
</dbReference>
<evidence type="ECO:0000256" key="9">
    <source>
        <dbReference type="ARBA" id="ARBA00022691"/>
    </source>
</evidence>
<evidence type="ECO:0000256" key="6">
    <source>
        <dbReference type="ARBA" id="ARBA00022552"/>
    </source>
</evidence>
<dbReference type="InterPro" id="IPR006027">
    <property type="entry name" value="NusB_RsmB_TIM44"/>
</dbReference>
<evidence type="ECO:0000256" key="11">
    <source>
        <dbReference type="ARBA" id="ARBA00030399"/>
    </source>
</evidence>
<dbReference type="InterPro" id="IPR054728">
    <property type="entry name" value="RsmB-like_ferredoxin"/>
</dbReference>
<feature type="domain" description="SAM-dependent MTase RsmB/NOP-type" evidence="15">
    <location>
        <begin position="179"/>
        <end position="457"/>
    </location>
</feature>
<dbReference type="PROSITE" id="PS01153">
    <property type="entry name" value="NOL1_NOP2_SUN"/>
    <property type="match status" value="1"/>
</dbReference>
<keyword evidence="7 14" id="KW-0489">Methyltransferase</keyword>
<dbReference type="SUPFAM" id="SSF48013">
    <property type="entry name" value="NusB-like"/>
    <property type="match status" value="1"/>
</dbReference>
<keyword evidence="9 14" id="KW-0949">S-adenosyl-L-methionine</keyword>